<dbReference type="NCBIfam" id="TIGR02937">
    <property type="entry name" value="sigma70-ECF"/>
    <property type="match status" value="1"/>
</dbReference>
<feature type="region of interest" description="Disordered" evidence="6">
    <location>
        <begin position="98"/>
        <end position="122"/>
    </location>
</feature>
<dbReference type="SUPFAM" id="SSF88659">
    <property type="entry name" value="Sigma3 and sigma4 domains of RNA polymerase sigma factors"/>
    <property type="match status" value="1"/>
</dbReference>
<dbReference type="InterPro" id="IPR036388">
    <property type="entry name" value="WH-like_DNA-bd_sf"/>
</dbReference>
<evidence type="ECO:0000259" key="8">
    <source>
        <dbReference type="Pfam" id="PF04545"/>
    </source>
</evidence>
<dbReference type="GO" id="GO:0006352">
    <property type="term" value="P:DNA-templated transcription initiation"/>
    <property type="evidence" value="ECO:0007669"/>
    <property type="project" value="InterPro"/>
</dbReference>
<evidence type="ECO:0000256" key="5">
    <source>
        <dbReference type="ARBA" id="ARBA00023163"/>
    </source>
</evidence>
<dbReference type="InterPro" id="IPR039425">
    <property type="entry name" value="RNA_pol_sigma-70-like"/>
</dbReference>
<dbReference type="AlphaFoldDB" id="A0A939LRP3"/>
<dbReference type="PANTHER" id="PTHR43133:SF66">
    <property type="entry name" value="ECF RNA POLYMERASE SIGMA FACTOR SIGK"/>
    <property type="match status" value="1"/>
</dbReference>
<proteinExistence type="inferred from homology"/>
<evidence type="ECO:0000256" key="1">
    <source>
        <dbReference type="ARBA" id="ARBA00010641"/>
    </source>
</evidence>
<evidence type="ECO:0000256" key="4">
    <source>
        <dbReference type="ARBA" id="ARBA00023125"/>
    </source>
</evidence>
<dbReference type="Gene3D" id="1.10.1740.10">
    <property type="match status" value="1"/>
</dbReference>
<dbReference type="CDD" id="cd06171">
    <property type="entry name" value="Sigma70_r4"/>
    <property type="match status" value="1"/>
</dbReference>
<keyword evidence="10" id="KW-1185">Reference proteome</keyword>
<feature type="domain" description="RNA polymerase sigma-70 region 4" evidence="8">
    <location>
        <begin position="133"/>
        <end position="181"/>
    </location>
</feature>
<evidence type="ECO:0000313" key="9">
    <source>
        <dbReference type="EMBL" id="MBO1751820.1"/>
    </source>
</evidence>
<keyword evidence="3" id="KW-0731">Sigma factor</keyword>
<evidence type="ECO:0000256" key="2">
    <source>
        <dbReference type="ARBA" id="ARBA00023015"/>
    </source>
</evidence>
<keyword evidence="4" id="KW-0238">DNA-binding</keyword>
<evidence type="ECO:0000313" key="10">
    <source>
        <dbReference type="Proteomes" id="UP000664209"/>
    </source>
</evidence>
<dbReference type="GO" id="GO:0016987">
    <property type="term" value="F:sigma factor activity"/>
    <property type="evidence" value="ECO:0007669"/>
    <property type="project" value="UniProtKB-KW"/>
</dbReference>
<dbReference type="InterPro" id="IPR013325">
    <property type="entry name" value="RNA_pol_sigma_r2"/>
</dbReference>
<dbReference type="InterPro" id="IPR014284">
    <property type="entry name" value="RNA_pol_sigma-70_dom"/>
</dbReference>
<feature type="domain" description="RNA polymerase sigma-70 region 2" evidence="7">
    <location>
        <begin position="40"/>
        <end position="98"/>
    </location>
</feature>
<keyword evidence="2" id="KW-0805">Transcription regulation</keyword>
<dbReference type="GO" id="GO:0003677">
    <property type="term" value="F:DNA binding"/>
    <property type="evidence" value="ECO:0007669"/>
    <property type="project" value="UniProtKB-KW"/>
</dbReference>
<dbReference type="InterPro" id="IPR013324">
    <property type="entry name" value="RNA_pol_sigma_r3/r4-like"/>
</dbReference>
<keyword evidence="5" id="KW-0804">Transcription</keyword>
<dbReference type="Pfam" id="PF04545">
    <property type="entry name" value="Sigma70_r4"/>
    <property type="match status" value="1"/>
</dbReference>
<dbReference type="InterPro" id="IPR007630">
    <property type="entry name" value="RNA_pol_sigma70_r4"/>
</dbReference>
<evidence type="ECO:0000256" key="3">
    <source>
        <dbReference type="ARBA" id="ARBA00023082"/>
    </source>
</evidence>
<sequence length="191" mass="20624">MIGTGDAGRPPTSGDDVISRAQAGSPEAFTQIYQELAGPVAAYVRSKGVPDPADVTSEVFLAVFTGIQRFSGTEVQLRSWVFTIAHRRVIDTWRRQGRGAGLSPYEPEEDTRTTPSAEDGALGNLGEERVHALLATLTDEQREVMTLRIVADLTVEQVAEVVGRRTGAVKALQRRALASLRRALEAEGVPL</sequence>
<organism evidence="9 10">
    <name type="scientific">Actinotalea soli</name>
    <dbReference type="NCBI Taxonomy" id="2819234"/>
    <lineage>
        <taxon>Bacteria</taxon>
        <taxon>Bacillati</taxon>
        <taxon>Actinomycetota</taxon>
        <taxon>Actinomycetes</taxon>
        <taxon>Micrococcales</taxon>
        <taxon>Cellulomonadaceae</taxon>
        <taxon>Actinotalea</taxon>
    </lineage>
</organism>
<evidence type="ECO:0000259" key="7">
    <source>
        <dbReference type="Pfam" id="PF04542"/>
    </source>
</evidence>
<dbReference type="Gene3D" id="1.10.10.10">
    <property type="entry name" value="Winged helix-like DNA-binding domain superfamily/Winged helix DNA-binding domain"/>
    <property type="match status" value="1"/>
</dbReference>
<dbReference type="SUPFAM" id="SSF88946">
    <property type="entry name" value="Sigma2 domain of RNA polymerase sigma factors"/>
    <property type="match status" value="1"/>
</dbReference>
<comment type="caution">
    <text evidence="9">The sequence shown here is derived from an EMBL/GenBank/DDBJ whole genome shotgun (WGS) entry which is preliminary data.</text>
</comment>
<dbReference type="InterPro" id="IPR007627">
    <property type="entry name" value="RNA_pol_sigma70_r2"/>
</dbReference>
<comment type="similarity">
    <text evidence="1">Belongs to the sigma-70 factor family. ECF subfamily.</text>
</comment>
<protein>
    <submittedName>
        <fullName evidence="9">Sigma-70 family RNA polymerase sigma factor</fullName>
    </submittedName>
</protein>
<evidence type="ECO:0000256" key="6">
    <source>
        <dbReference type="SAM" id="MobiDB-lite"/>
    </source>
</evidence>
<dbReference type="Proteomes" id="UP000664209">
    <property type="component" value="Unassembled WGS sequence"/>
</dbReference>
<accession>A0A939LRP3</accession>
<dbReference type="EMBL" id="JAGEMK010000003">
    <property type="protein sequence ID" value="MBO1751820.1"/>
    <property type="molecule type" value="Genomic_DNA"/>
</dbReference>
<reference evidence="9" key="1">
    <citation type="submission" date="2021-03" db="EMBL/GenBank/DDBJ databases">
        <title>Actinotalea soli sp. nov., isolated from soil.</title>
        <authorList>
            <person name="Ping W."/>
            <person name="Zhang J."/>
        </authorList>
    </citation>
    <scope>NUCLEOTIDE SEQUENCE</scope>
    <source>
        <strain evidence="9">BY-33</strain>
    </source>
</reference>
<gene>
    <name evidence="9" type="ORF">J4G33_08405</name>
</gene>
<dbReference type="RefSeq" id="WP_208055482.1">
    <property type="nucleotide sequence ID" value="NZ_JAGEMK010000003.1"/>
</dbReference>
<dbReference type="PANTHER" id="PTHR43133">
    <property type="entry name" value="RNA POLYMERASE ECF-TYPE SIGMA FACTO"/>
    <property type="match status" value="1"/>
</dbReference>
<dbReference type="Pfam" id="PF04542">
    <property type="entry name" value="Sigma70_r2"/>
    <property type="match status" value="1"/>
</dbReference>
<name>A0A939LRP3_9CELL</name>